<sequence>MKFSQILCLGILRVLDTFIFRLVAGLGLCVVCLPLVSHIYTRSSIKNQSHYPFEVAVFQSDGTFTQVNYSTNRDFKPENTSFLAKFPSGQDKSSDGNYSFSYKVLKEEPQLQLIEIETIDLENDRNTWATYVATADTIMPLSTRIETPAYLPLCALIAFILVQLMKQFIRYVRWCFTMSIYSDE</sequence>
<keyword evidence="1" id="KW-0812">Transmembrane</keyword>
<feature type="transmembrane region" description="Helical" evidence="1">
    <location>
        <begin position="18"/>
        <end position="40"/>
    </location>
</feature>
<accession>A0ABD7Z0X0</accession>
<keyword evidence="1" id="KW-1133">Transmembrane helix</keyword>
<dbReference type="RefSeq" id="WP_025331210.1">
    <property type="nucleotide sequence ID" value="NZ_CP132375.1"/>
</dbReference>
<reference evidence="2 3" key="1">
    <citation type="submission" date="2023-08" db="EMBL/GenBank/DDBJ databases">
        <title>Complete genome sequences of 12 bacterial strains from the honey bee gut, resolved with long-read nanopore sequencing.</title>
        <authorList>
            <person name="Kwong W.K."/>
            <person name="Acheampong S."/>
            <person name="Polat M.F."/>
        </authorList>
    </citation>
    <scope>NUCLEOTIDE SEQUENCE [LARGE SCALE GENOMIC DNA]</scope>
    <source>
        <strain evidence="3">wkB9</strain>
    </source>
</reference>
<protein>
    <recommendedName>
        <fullName evidence="4">DUF3592 domain-containing protein</fullName>
    </recommendedName>
</protein>
<dbReference type="GeneID" id="32538290"/>
<dbReference type="AlphaFoldDB" id="A0ABD7Z0X0"/>
<evidence type="ECO:0000313" key="3">
    <source>
        <dbReference type="Proteomes" id="UP001229773"/>
    </source>
</evidence>
<organism evidence="2 3">
    <name type="scientific">Snodgrassella alvi</name>
    <dbReference type="NCBI Taxonomy" id="1196083"/>
    <lineage>
        <taxon>Bacteria</taxon>
        <taxon>Pseudomonadati</taxon>
        <taxon>Pseudomonadota</taxon>
        <taxon>Betaproteobacteria</taxon>
        <taxon>Neisseriales</taxon>
        <taxon>Neisseriaceae</taxon>
        <taxon>Snodgrassella</taxon>
    </lineage>
</organism>
<proteinExistence type="predicted"/>
<evidence type="ECO:0000256" key="1">
    <source>
        <dbReference type="SAM" id="Phobius"/>
    </source>
</evidence>
<evidence type="ECO:0008006" key="4">
    <source>
        <dbReference type="Google" id="ProtNLM"/>
    </source>
</evidence>
<feature type="transmembrane region" description="Helical" evidence="1">
    <location>
        <begin position="149"/>
        <end position="169"/>
    </location>
</feature>
<dbReference type="Proteomes" id="UP001229773">
    <property type="component" value="Chromosome"/>
</dbReference>
<evidence type="ECO:0000313" key="2">
    <source>
        <dbReference type="EMBL" id="WLS98122.1"/>
    </source>
</evidence>
<keyword evidence="1" id="KW-0472">Membrane</keyword>
<gene>
    <name evidence="2" type="ORF">RAM05_09760</name>
</gene>
<name>A0ABD7Z0X0_9NEIS</name>
<dbReference type="EMBL" id="CP132375">
    <property type="protein sequence ID" value="WLS98122.1"/>
    <property type="molecule type" value="Genomic_DNA"/>
</dbReference>